<dbReference type="InterPro" id="IPR016024">
    <property type="entry name" value="ARM-type_fold"/>
</dbReference>
<evidence type="ECO:0000256" key="2">
    <source>
        <dbReference type="SAM" id="MobiDB-lite"/>
    </source>
</evidence>
<dbReference type="PANTHER" id="PTHR21663">
    <property type="entry name" value="HYPOTHETICAL HEAT DOMAIN-CONTAINING"/>
    <property type="match status" value="1"/>
</dbReference>
<dbReference type="InterPro" id="IPR040108">
    <property type="entry name" value="Laa1/Sip1/HEATR5"/>
</dbReference>
<keyword evidence="5" id="KW-1185">Reference proteome</keyword>
<dbReference type="GO" id="GO:0016020">
    <property type="term" value="C:membrane"/>
    <property type="evidence" value="ECO:0007669"/>
    <property type="project" value="TreeGrafter"/>
</dbReference>
<dbReference type="InterPro" id="IPR011989">
    <property type="entry name" value="ARM-like"/>
</dbReference>
<dbReference type="GO" id="GO:0005829">
    <property type="term" value="C:cytosol"/>
    <property type="evidence" value="ECO:0007669"/>
    <property type="project" value="GOC"/>
</dbReference>
<name>A0A0M9VMW6_9BASI</name>
<feature type="domain" description="LAA1-like C-terminal TPR repeats" evidence="3">
    <location>
        <begin position="1859"/>
        <end position="2016"/>
    </location>
</feature>
<reference evidence="4 5" key="1">
    <citation type="submission" date="2015-07" db="EMBL/GenBank/DDBJ databases">
        <title>Draft Genome Sequence of Malassezia furfur CBS1878 and Malassezia pachydermatis CBS1879.</title>
        <authorList>
            <person name="Triana S."/>
            <person name="Ohm R."/>
            <person name="Gonzalez A."/>
            <person name="DeCock H."/>
            <person name="Restrepo S."/>
            <person name="Celis A."/>
        </authorList>
    </citation>
    <scope>NUCLEOTIDE SEQUENCE [LARGE SCALE GENOMIC DNA]</scope>
    <source>
        <strain evidence="4 5">CBS 1879</strain>
    </source>
</reference>
<dbReference type="Proteomes" id="UP000037751">
    <property type="component" value="Unassembled WGS sequence"/>
</dbReference>
<feature type="compositionally biased region" description="Polar residues" evidence="2">
    <location>
        <begin position="28"/>
        <end position="44"/>
    </location>
</feature>
<dbReference type="PANTHER" id="PTHR21663:SF0">
    <property type="entry name" value="HEAT REPEAT-CONTAINING PROTEIN 5B"/>
    <property type="match status" value="1"/>
</dbReference>
<evidence type="ECO:0000313" key="4">
    <source>
        <dbReference type="EMBL" id="KOS12712.1"/>
    </source>
</evidence>
<dbReference type="GO" id="GO:0042147">
    <property type="term" value="P:retrograde transport, endosome to Golgi"/>
    <property type="evidence" value="ECO:0007669"/>
    <property type="project" value="TreeGrafter"/>
</dbReference>
<comment type="similarity">
    <text evidence="1">Belongs to the HEATR5 family.</text>
</comment>
<proteinExistence type="inferred from homology"/>
<dbReference type="VEuPathDB" id="FungiDB:Malapachy_1306"/>
<dbReference type="GO" id="GO:0030139">
    <property type="term" value="C:endocytic vesicle"/>
    <property type="evidence" value="ECO:0007669"/>
    <property type="project" value="TreeGrafter"/>
</dbReference>
<dbReference type="RefSeq" id="XP_017990344.1">
    <property type="nucleotide sequence ID" value="XM_018135811.1"/>
</dbReference>
<dbReference type="GeneID" id="28727686"/>
<dbReference type="InterPro" id="IPR046837">
    <property type="entry name" value="Laa1/Sip1/HEATR5-like_HEAT"/>
</dbReference>
<dbReference type="InterPro" id="IPR057981">
    <property type="entry name" value="TPR_LAA1-like_C"/>
</dbReference>
<dbReference type="Pfam" id="PF20210">
    <property type="entry name" value="Laa1_Sip1_HTR5"/>
    <property type="match status" value="1"/>
</dbReference>
<evidence type="ECO:0000259" key="3">
    <source>
        <dbReference type="Pfam" id="PF25808"/>
    </source>
</evidence>
<dbReference type="GO" id="GO:0005794">
    <property type="term" value="C:Golgi apparatus"/>
    <property type="evidence" value="ECO:0007669"/>
    <property type="project" value="TreeGrafter"/>
</dbReference>
<dbReference type="GO" id="GO:0006897">
    <property type="term" value="P:endocytosis"/>
    <property type="evidence" value="ECO:0007669"/>
    <property type="project" value="TreeGrafter"/>
</dbReference>
<dbReference type="GO" id="GO:0008104">
    <property type="term" value="P:intracellular protein localization"/>
    <property type="evidence" value="ECO:0007669"/>
    <property type="project" value="TreeGrafter"/>
</dbReference>
<accession>A0A0M9VMW6</accession>
<evidence type="ECO:0000313" key="5">
    <source>
        <dbReference type="Proteomes" id="UP000037751"/>
    </source>
</evidence>
<dbReference type="OrthoDB" id="192608at2759"/>
<feature type="compositionally biased region" description="Basic and acidic residues" evidence="2">
    <location>
        <begin position="61"/>
        <end position="71"/>
    </location>
</feature>
<dbReference type="Pfam" id="PF25808">
    <property type="entry name" value="TPR_LAA1_C"/>
    <property type="match status" value="1"/>
</dbReference>
<dbReference type="Gene3D" id="1.25.10.10">
    <property type="entry name" value="Leucine-rich Repeat Variant"/>
    <property type="match status" value="3"/>
</dbReference>
<comment type="caution">
    <text evidence="4">The sequence shown here is derived from an EMBL/GenBank/DDBJ whole genome shotgun (WGS) entry which is preliminary data.</text>
</comment>
<protein>
    <submittedName>
        <fullName evidence="4">Clathrin-coated vesicle protein</fullName>
    </submittedName>
</protein>
<sequence>MSDTERAGTPDTPPAPSWSDAPADGVSSAATDAPSQDDASTLPTTEPRDTEGNAETWAVPEMKETTTKEPHSPASLLPPPSDLHEAVAQERVDVFLLPWLTQVEAHIAQGMYEESTAWVEIVLCLCGARRIPVQTAGAPAAAWSSIHVGRAARRQLGRCLVALYRTSAPKPPLFEVLAALQDACATDLRADSLAAHVTALHVSYLLLTSFPDQVGSVVAWVPLLLRHVRATQNPVLARAQALETLQACLSYGVGAYAPATLKEVHKTLRTQLADAAGPVIRGCAKCLVTLIHVDTHLAAKSELEAMLTHCAKLMHTCDIESRRSLAELGAALLAQSTTSAPAAEGKAPTTQPVYALEQQCVLLQSHLARATNWPARAGVLLMYEALVRQYDEAWLEHQYTTLHTHVIQVVAERVGAILAPTEASYLHQAVLRLLLSWTAYLSEPAQVRVLAWLSSEVLAAWPAATPTAQPPSDLALAMTLQVSSTLLTQLGYLTTSLHEAVYEPTMRLLTHPSWRVQVQAAWWVRMACHTQPTMLAPTYAHLLQAMRRDMSALTSTQPDHGVSLRARLQGHSAALAGLAPVAAQHALYMRQDDVDSVFTLATDLLTQGSQAALLDATAAIAAAWTLVGALMALGPTFVKAHMTTLLPLWRNALSERAWPTTWDDEAWPFLTTVREAALSSLQTFFLHDGHRLLTPETARRLVAMLSHGLSFLDAWASVERRGAPEASVSALARVRMPLVRARLLRCCTHLAAQPALEALAPRLLAMAIDTLARSDKYASSATQAAIQSQAGATSSPWDVHDGLAYGVTSLLQGEHAALHAWAPSLPPPTYIAPLAPSMHETLAYDLEGVLRVPVLGGLEHDIVPLMLTAAIPSSSTSRAIQTPRPVPPITAEIDASAGVFAALMPYQSREVQIGTAEFLLAGVRRPALEKQPGRRLAVLTNSVIAWLGAVRTAARGARRASGFANDRVNTALQQLLQLALLHGDSRLRASTAELDGYVALLAGSASLTQQVQTLIEHVMDHRHADARAACALALGEVYARVGGLHASPLTKTVSSLLLSLASDPHPAVHTAALTALAQVIEAASVAYEPYVKSTLGLLATLGAVATHEPHGGSTGSANLRVQFRAYPAMAQVLSALIGVLGPDLQEVPATRHLLYAQLLALAREDATPTMLEALQALQRLGLVVPSLLTTSQWSDVLQSALTHPQRPLIQAAAQAYRQMAQRTPTWLAQHGGPALLTQLLRYFDQDPSLTSIPSLLRTWLQETASEKPCVWMDISCVAFLTPEALHTSQQLDRAVGESADEAAAVLATSHTDTAPTRTCHGWRTQAFVLECMHHIGHAVQGHAQHMGASANARDPQSLSRRVNEMVKAACSASTSDVPAVRIQGLHVLRDIMEWFATTRDPEFAEAPLLEQYAAPLAAALAPAWGAESTPDVLATAISVSAVFVAVGVDPSPNNRIVRLLTSALEILPRTEVTKLGDVLVTPNAAAYLKMAILRAWARLALTRSCEAMVAPHLDTVARAWVGALSTYAVLRADQHAMAADASAIVPPMPPDSALAPLIQAHMLDYFAQTWPTLLHALTDLFQTHADVVDAILREGRDASLSFMALYGLAFETLCDELERPSTPEHSMARLVLRSLQVLVDAKYSGAFLLQAAQFDELLRVCQRALQGDVPAIQTEVLQVLRSLVRSMRERLLEEDDGLVHDTKFATTKLGQLMRMLLVYTERLPSARMPRTERATLLTTAWQGLVDMVEVCGASLQVELCSVLLHTMATYAKREDDAAFLLSHALPVLRDIGTRVTIAAHVSPKQVHRSMQGFLTAMIEMADALRARSGDMVSRRSANALIATSLLLTSLDARVPISSDVLEQFAYLLSHRLDTDHDAPIALQCLRTIAKAAASDPPRKSLHWCLGACLPSWCAYAARHASTPTLAAPAVQALLSLVHVLTPSHALCISLPMVAALVTAASSTSSPSDLGMAAVFADLVHVAREHPAAFREATAALPSASRTALHDALRTAMGASAAPVRAKTEATISLRTFGAP</sequence>
<dbReference type="EMBL" id="LGAV01000009">
    <property type="protein sequence ID" value="KOS12712.1"/>
    <property type="molecule type" value="Genomic_DNA"/>
</dbReference>
<organism evidence="4 5">
    <name type="scientific">Malassezia pachydermatis</name>
    <dbReference type="NCBI Taxonomy" id="77020"/>
    <lineage>
        <taxon>Eukaryota</taxon>
        <taxon>Fungi</taxon>
        <taxon>Dikarya</taxon>
        <taxon>Basidiomycota</taxon>
        <taxon>Ustilaginomycotina</taxon>
        <taxon>Malasseziomycetes</taxon>
        <taxon>Malasseziales</taxon>
        <taxon>Malasseziaceae</taxon>
        <taxon>Malassezia</taxon>
    </lineage>
</organism>
<feature type="region of interest" description="Disordered" evidence="2">
    <location>
        <begin position="1"/>
        <end position="81"/>
    </location>
</feature>
<dbReference type="STRING" id="77020.A0A0M9VMW6"/>
<evidence type="ECO:0000256" key="1">
    <source>
        <dbReference type="ARBA" id="ARBA00008304"/>
    </source>
</evidence>
<gene>
    <name evidence="4" type="ORF">Malapachy_1306</name>
</gene>
<dbReference type="SUPFAM" id="SSF48371">
    <property type="entry name" value="ARM repeat"/>
    <property type="match status" value="3"/>
</dbReference>